<dbReference type="InterPro" id="IPR016024">
    <property type="entry name" value="ARM-type_fold"/>
</dbReference>
<dbReference type="GO" id="GO:1990116">
    <property type="term" value="P:ribosome-associated ubiquitin-dependent protein catabolic process"/>
    <property type="evidence" value="ECO:0007669"/>
    <property type="project" value="UniProtKB-UniRule"/>
</dbReference>
<dbReference type="GO" id="GO:0061630">
    <property type="term" value="F:ubiquitin protein ligase activity"/>
    <property type="evidence" value="ECO:0007669"/>
    <property type="project" value="UniProtKB-UniRule"/>
</dbReference>
<dbReference type="InterPro" id="IPR039795">
    <property type="entry name" value="LTN1/Rkr1"/>
</dbReference>
<proteinExistence type="inferred from homology"/>
<evidence type="ECO:0000256" key="11">
    <source>
        <dbReference type="ARBA" id="ARBA00022771"/>
    </source>
</evidence>
<comment type="catalytic activity">
    <reaction evidence="1 16">
        <text>S-ubiquitinyl-[E2 ubiquitin-conjugating enzyme]-L-cysteine + [acceptor protein]-L-lysine = [E2 ubiquitin-conjugating enzyme]-L-cysteine + N(6)-ubiquitinyl-[acceptor protein]-L-lysine.</text>
        <dbReference type="EC" id="2.3.2.27"/>
    </reaction>
</comment>
<evidence type="ECO:0000256" key="16">
    <source>
        <dbReference type="RuleBase" id="RU367090"/>
    </source>
</evidence>
<dbReference type="SMART" id="SM01197">
    <property type="entry name" value="FANCL_C"/>
    <property type="match status" value="1"/>
</dbReference>
<dbReference type="FunFam" id="3.30.40.10:FF:000038">
    <property type="entry name" value="E3 ubiquitin-protein ligase listerin"/>
    <property type="match status" value="1"/>
</dbReference>
<protein>
    <recommendedName>
        <fullName evidence="6 16">E3 ubiquitin-protein ligase listerin</fullName>
        <ecNumber evidence="5 16">2.3.2.27</ecNumber>
    </recommendedName>
    <alternativeName>
        <fullName evidence="16">RING-type E3 ubiquitin transferase listerin</fullName>
    </alternativeName>
</protein>
<dbReference type="Pfam" id="PF23280">
    <property type="entry name" value="TPR_26"/>
    <property type="match status" value="1"/>
</dbReference>
<evidence type="ECO:0000259" key="17">
    <source>
        <dbReference type="PROSITE" id="PS50089"/>
    </source>
</evidence>
<dbReference type="GO" id="GO:0005829">
    <property type="term" value="C:cytosol"/>
    <property type="evidence" value="ECO:0007669"/>
    <property type="project" value="UniProtKB-SubCell"/>
</dbReference>
<evidence type="ECO:0000256" key="3">
    <source>
        <dbReference type="ARBA" id="ARBA00004906"/>
    </source>
</evidence>
<keyword evidence="9 16" id="KW-0479">Metal-binding</keyword>
<dbReference type="InterPro" id="IPR039804">
    <property type="entry name" value="RING-CH-C4HC3_LTN1"/>
</dbReference>
<sequence>MSKKFKSQASSSRAAAGGFGAFGGSFGGFSSISSSHSHAPSSLSYVAEPPDLSKISEPQLVVAFKNLLKKDDITKTKALEDIRDYILKLEDRSDSLEDGVLEAWTRVYPRTSIENSRRVRQLTHTIQGLLASLAGKRIVRHLSKVVGAWLAGLYDNDRPVSRSVVESLTRVFATEEKRSNLWKVYQGPILEFVDDVILHQTALTLSDERVVKPDDAEAKFARVSATAILLFNRILSTASPQELDKDSPLIHTLLSSKSLWAFAHHEDPFVRRAIYNLLRSSLAKGFDAIDWKIISGAFIGKSLSTPQLGSASEFSETLLQLTQARPQIWTTDYAGKSPAVKRLNQYIQRGSQGAAESYWPNLVQLLQAVPLEVLAKFGTKGDEEVQFGYSQASSLMDAFLDGLSSRDEPRHNLKTGWRSYIDTGIWLATLLDEGDKVKFVQGQITPIFEQYISGTQGESRWTLPPQSAEEICAGGFVRLAEHGHEVTLRSLWTHVTEDLLKAVKISSPEQSKDFKPSQDAVCAKANRFFSLEAAVLALASQSTTGSRILSTFQEASLPLLEGSLQSLHTRNGKPYGAAAMIEEAIRNVPEIVKSSQPLVSSLKEKIPALLFTPSADRIMSIILLCRRWDGFDSVFQESLERMTETELDESNMPALQKLLSMIDLKEIQDRPRLDSIVMRSLDKALRGKRNEWPLLYAVVENNTLPDSLLDRIVLSIVDALSSEDNVTEALFGLSQIATRSPATLRRFRKEVHGSKLLARLLYLTESPDDEIAQGAEALEKKLKDTVSGDVGAESNIDILKHSFREVGPESLSVDSLVNIAEELFRTAKPEEQHELAKNILPSRQSWKDSLEPFLGLPPRPSTAITSPLGGIVYLIDHNLSDSFWQKLEGVSRDSDRCSSAFRLASYVAKVLSLPNVMESLGAEERETLFYYFPLAIQLIDDDLSIEGCTGITGLEDSEDREEYMEIVNRGRSIISSWIHSDARLNSEDRNSISEALFNFWERSLESLEDTSPESYRVGEAFAKIMSEAETRKSTKSMDSWVELLKEIRKINVVRAAATLLVWRHSIMSNPAGTRLCNELVADVTGINPQKDPIEGLQKLSLLNILIQGEENVVESIPTQRLVFLVKHLIQCLQSGVESINIKAETFKVLTVVLRLLSEIYGSHWADTIEILNTTWKETSGGDEALPALHGSFRLFASLKSMANGEGNDDLEDAWAESKAELIKNLVSTLHKLGMLTAPLKVWRWSGRLTVSIADFSSSFHQPRDMTVDLLRRQLSTVPVDSLPGVSDLFPLLAAKSRGIQRAAYEVLHRFIPPAQQQVSFDVALSKTTVNLPDELLSLLLEAPTMESLIASSGDDKVWIGVRSYLLSWKIVFDHFPNASLPVQESYLSNIKEHGSLNPLLDFIFDFLQKSHGKLLDASKFNIRSFEPDESESAEKETQWLLVHLYFLSLKYLANLTKTWWIDSKKRIKGPVESWTEKYISPLVIEDALTSVSEWITTQDPDEERQLSVKVSVKAAELVASIPVDEESPPVAMAVNLPPAYPLQPALVTGRSRVLVDEKKWRSWMLTIQGVIMFSNGNLVDGLLAFRKNVQGALKGQSECAICYSVISTDMQTPNKRCATCKNTFHSVCLFRWFKSSNQSTCPLCRNNFVYV</sequence>
<evidence type="ECO:0000256" key="5">
    <source>
        <dbReference type="ARBA" id="ARBA00012483"/>
    </source>
</evidence>
<comment type="subcellular location">
    <subcellularLocation>
        <location evidence="2">Cytoplasm</location>
        <location evidence="2">Cytosol</location>
    </subcellularLocation>
</comment>
<dbReference type="InterPro" id="IPR013083">
    <property type="entry name" value="Znf_RING/FYVE/PHD"/>
</dbReference>
<dbReference type="GO" id="GO:0016567">
    <property type="term" value="P:protein ubiquitination"/>
    <property type="evidence" value="ECO:0007669"/>
    <property type="project" value="UniProtKB-UniPathway"/>
</dbReference>
<keyword evidence="8 16" id="KW-0808">Transferase</keyword>
<dbReference type="SUPFAM" id="SSF57850">
    <property type="entry name" value="RING/U-box"/>
    <property type="match status" value="1"/>
</dbReference>
<dbReference type="SMART" id="SM00744">
    <property type="entry name" value="RINGv"/>
    <property type="match status" value="1"/>
</dbReference>
<dbReference type="Pfam" id="PF22999">
    <property type="entry name" value="LTN1_E3_ligase_6th"/>
    <property type="match status" value="1"/>
</dbReference>
<dbReference type="GO" id="GO:0072344">
    <property type="term" value="P:rescue of stalled ribosome"/>
    <property type="evidence" value="ECO:0007669"/>
    <property type="project" value="UniProtKB-UniRule"/>
</dbReference>
<evidence type="ECO:0000256" key="6">
    <source>
        <dbReference type="ARBA" id="ARBA00017157"/>
    </source>
</evidence>
<evidence type="ECO:0000256" key="8">
    <source>
        <dbReference type="ARBA" id="ARBA00022679"/>
    </source>
</evidence>
<comment type="pathway">
    <text evidence="3 16">Protein modification; protein ubiquitination.</text>
</comment>
<evidence type="ECO:0000256" key="4">
    <source>
        <dbReference type="ARBA" id="ARBA00007997"/>
    </source>
</evidence>
<comment type="function">
    <text evidence="16">E3 ubiquitin-protein ligase. Component of the ribosome quality control complex (RQC), a ribosome-associated complex that mediates ubiquitination and extraction of incompletely synthesized nascent chains for proteasomal degradation.</text>
</comment>
<dbReference type="GO" id="GO:1990112">
    <property type="term" value="C:RQC complex"/>
    <property type="evidence" value="ECO:0007669"/>
    <property type="project" value="UniProtKB-UniRule"/>
</dbReference>
<comment type="subunit">
    <text evidence="16">Component of the ribosome quality control complex (RQC).</text>
</comment>
<dbReference type="PANTHER" id="PTHR12389">
    <property type="entry name" value="ZINC FINGER PROTEIN 294"/>
    <property type="match status" value="1"/>
</dbReference>
<evidence type="ECO:0000256" key="1">
    <source>
        <dbReference type="ARBA" id="ARBA00000900"/>
    </source>
</evidence>
<dbReference type="GO" id="GO:0043023">
    <property type="term" value="F:ribosomal large subunit binding"/>
    <property type="evidence" value="ECO:0007669"/>
    <property type="project" value="TreeGrafter"/>
</dbReference>
<organism evidence="18 19">
    <name type="scientific">Rasamsonia emersonii (strain ATCC 16479 / CBS 393.64 / IMI 116815)</name>
    <dbReference type="NCBI Taxonomy" id="1408163"/>
    <lineage>
        <taxon>Eukaryota</taxon>
        <taxon>Fungi</taxon>
        <taxon>Dikarya</taxon>
        <taxon>Ascomycota</taxon>
        <taxon>Pezizomycotina</taxon>
        <taxon>Eurotiomycetes</taxon>
        <taxon>Eurotiomycetidae</taxon>
        <taxon>Eurotiales</taxon>
        <taxon>Trichocomaceae</taxon>
        <taxon>Rasamsonia</taxon>
    </lineage>
</organism>
<keyword evidence="13 16" id="KW-0862">Zinc</keyword>
<dbReference type="InterPro" id="IPR057030">
    <property type="entry name" value="TPR_Rkr-1"/>
</dbReference>
<dbReference type="UniPathway" id="UPA00143"/>
<evidence type="ECO:0000313" key="19">
    <source>
        <dbReference type="Proteomes" id="UP000053958"/>
    </source>
</evidence>
<keyword evidence="12 16" id="KW-0833">Ubl conjugation pathway</keyword>
<feature type="domain" description="RING-type" evidence="17">
    <location>
        <begin position="1599"/>
        <end position="1645"/>
    </location>
</feature>
<evidence type="ECO:0000256" key="2">
    <source>
        <dbReference type="ARBA" id="ARBA00004514"/>
    </source>
</evidence>
<comment type="similarity">
    <text evidence="4 16">Belongs to the LTN1 family.</text>
</comment>
<keyword evidence="19" id="KW-1185">Reference proteome</keyword>
<accession>A0A0F4YPK1</accession>
<keyword evidence="11 15" id="KW-0863">Zinc-finger</keyword>
<comment type="caution">
    <text evidence="18">The sequence shown here is derived from an EMBL/GenBank/DDBJ whole genome shotgun (WGS) entry which is preliminary data.</text>
</comment>
<evidence type="ECO:0000313" key="18">
    <source>
        <dbReference type="EMBL" id="KKA20187.1"/>
    </source>
</evidence>
<evidence type="ECO:0000256" key="14">
    <source>
        <dbReference type="ARBA" id="ARBA00055150"/>
    </source>
</evidence>
<dbReference type="PANTHER" id="PTHR12389:SF0">
    <property type="entry name" value="E3 UBIQUITIN-PROTEIN LIGASE LISTERIN"/>
    <property type="match status" value="1"/>
</dbReference>
<evidence type="ECO:0000256" key="12">
    <source>
        <dbReference type="ARBA" id="ARBA00022786"/>
    </source>
</evidence>
<evidence type="ECO:0000256" key="7">
    <source>
        <dbReference type="ARBA" id="ARBA00022490"/>
    </source>
</evidence>
<dbReference type="InterPro" id="IPR054477">
    <property type="entry name" value="LTN1_E3_ligase_6th"/>
</dbReference>
<dbReference type="EC" id="2.3.2.27" evidence="5 16"/>
<dbReference type="Gene3D" id="3.30.40.10">
    <property type="entry name" value="Zinc/RING finger domain, C3HC4 (zinc finger)"/>
    <property type="match status" value="1"/>
</dbReference>
<dbReference type="InterPro" id="IPR054478">
    <property type="entry name" value="LTN1_UBC"/>
</dbReference>
<dbReference type="CDD" id="cd16491">
    <property type="entry name" value="RING-CH-C4HC3_LTN1"/>
    <property type="match status" value="1"/>
</dbReference>
<comment type="function">
    <text evidence="14">E3 ubiquitin-protein ligase component of the ribosome quality control complex (RQC), a ribosome-associated complex that mediates ubiquitination and extraction of incompletely synthesized nascent chains for proteasomal degradation. Mediates ubiquitination of proteins derived from mRNAs lacking stop codons (non-stop proteins) and other translation arrest products induced by poly-lysine sequences and tandem rare codons. Ubiquitination leads to CDC48 recruitment for extraction and degradation of the incomplete translation product. May indirectly play a role in chromatin function and transcription.</text>
</comment>
<keyword evidence="10" id="KW-0677">Repeat</keyword>
<dbReference type="InterPro" id="IPR001841">
    <property type="entry name" value="Znf_RING"/>
</dbReference>
<dbReference type="SUPFAM" id="SSF48371">
    <property type="entry name" value="ARM repeat"/>
    <property type="match status" value="1"/>
</dbReference>
<dbReference type="InterPro" id="IPR011016">
    <property type="entry name" value="Znf_RING-CH"/>
</dbReference>
<evidence type="ECO:0000256" key="10">
    <source>
        <dbReference type="ARBA" id="ARBA00022737"/>
    </source>
</evidence>
<dbReference type="RefSeq" id="XP_013326799.1">
    <property type="nucleotide sequence ID" value="XM_013471345.1"/>
</dbReference>
<dbReference type="OrthoDB" id="6108at2759"/>
<dbReference type="GO" id="GO:0008270">
    <property type="term" value="F:zinc ion binding"/>
    <property type="evidence" value="ECO:0007669"/>
    <property type="project" value="UniProtKB-KW"/>
</dbReference>
<reference evidence="18 19" key="1">
    <citation type="submission" date="2015-04" db="EMBL/GenBank/DDBJ databases">
        <authorList>
            <person name="Heijne W.H."/>
            <person name="Fedorova N.D."/>
            <person name="Nierman W.C."/>
            <person name="Vollebregt A.W."/>
            <person name="Zhao Z."/>
            <person name="Wu L."/>
            <person name="Kumar M."/>
            <person name="Stam H."/>
            <person name="van den Berg M.A."/>
            <person name="Pel H.J."/>
        </authorList>
    </citation>
    <scope>NUCLEOTIDE SEQUENCE [LARGE SCALE GENOMIC DNA]</scope>
    <source>
        <strain evidence="18 19">CBS 393.64</strain>
    </source>
</reference>
<name>A0A0F4YPK1_RASE3</name>
<dbReference type="SMART" id="SM00184">
    <property type="entry name" value="RING"/>
    <property type="match status" value="1"/>
</dbReference>
<dbReference type="Pfam" id="PF23009">
    <property type="entry name" value="UBC_like"/>
    <property type="match status" value="1"/>
</dbReference>
<dbReference type="GeneID" id="25318139"/>
<dbReference type="EMBL" id="LASV01000282">
    <property type="protein sequence ID" value="KKA20187.1"/>
    <property type="molecule type" value="Genomic_DNA"/>
</dbReference>
<dbReference type="Pfam" id="PF13639">
    <property type="entry name" value="zf-RING_2"/>
    <property type="match status" value="1"/>
</dbReference>
<evidence type="ECO:0000256" key="15">
    <source>
        <dbReference type="PROSITE-ProRule" id="PRU00175"/>
    </source>
</evidence>
<evidence type="ECO:0000256" key="13">
    <source>
        <dbReference type="ARBA" id="ARBA00022833"/>
    </source>
</evidence>
<dbReference type="Proteomes" id="UP000053958">
    <property type="component" value="Unassembled WGS sequence"/>
</dbReference>
<dbReference type="PROSITE" id="PS50089">
    <property type="entry name" value="ZF_RING_2"/>
    <property type="match status" value="1"/>
</dbReference>
<gene>
    <name evidence="18" type="ORF">T310_5799</name>
</gene>
<evidence type="ECO:0000256" key="9">
    <source>
        <dbReference type="ARBA" id="ARBA00022723"/>
    </source>
</evidence>
<keyword evidence="7" id="KW-0963">Cytoplasm</keyword>
<dbReference type="Pfam" id="PF22958">
    <property type="entry name" value="Ltn1_1st"/>
    <property type="match status" value="1"/>
</dbReference>
<dbReference type="InterPro" id="IPR054476">
    <property type="entry name" value="Ltn1_N"/>
</dbReference>
<dbReference type="STRING" id="1408163.A0A0F4YPK1"/>